<proteinExistence type="inferred from homology"/>
<evidence type="ECO:0000256" key="9">
    <source>
        <dbReference type="ARBA" id="ARBA00022605"/>
    </source>
</evidence>
<evidence type="ECO:0000256" key="6">
    <source>
        <dbReference type="ARBA" id="ARBA00011998"/>
    </source>
</evidence>
<evidence type="ECO:0000256" key="11">
    <source>
        <dbReference type="ARBA" id="ARBA00023304"/>
    </source>
</evidence>
<evidence type="ECO:0000313" key="16">
    <source>
        <dbReference type="Proteomes" id="UP000054761"/>
    </source>
</evidence>
<evidence type="ECO:0000256" key="12">
    <source>
        <dbReference type="ARBA" id="ARBA00031631"/>
    </source>
</evidence>
<evidence type="ECO:0000256" key="7">
    <source>
        <dbReference type="ARBA" id="ARBA00017233"/>
    </source>
</evidence>
<dbReference type="EMBL" id="LNYH01000125">
    <property type="protein sequence ID" value="KTD18511.1"/>
    <property type="molecule type" value="Genomic_DNA"/>
</dbReference>
<dbReference type="GO" id="GO:0009098">
    <property type="term" value="P:L-leucine biosynthetic process"/>
    <property type="evidence" value="ECO:0007669"/>
    <property type="project" value="UniProtKB-UniPathway"/>
</dbReference>
<evidence type="ECO:0000256" key="2">
    <source>
        <dbReference type="ARBA" id="ARBA00002695"/>
    </source>
</evidence>
<keyword evidence="9" id="KW-0028">Amino-acid biosynthesis</keyword>
<comment type="catalytic activity">
    <reaction evidence="1">
        <text>(2R,3S)-3-isopropylmalate = (2S)-2-isopropylmalate</text>
        <dbReference type="Rhea" id="RHEA:32287"/>
        <dbReference type="ChEBI" id="CHEBI:1178"/>
        <dbReference type="ChEBI" id="CHEBI:35121"/>
        <dbReference type="EC" id="4.2.1.33"/>
    </reaction>
</comment>
<keyword evidence="11" id="KW-0100">Branched-chain amino acid biosynthesis</keyword>
<dbReference type="GO" id="GO:0003861">
    <property type="term" value="F:3-isopropylmalate dehydratase activity"/>
    <property type="evidence" value="ECO:0007669"/>
    <property type="project" value="UniProtKB-EC"/>
</dbReference>
<evidence type="ECO:0000256" key="5">
    <source>
        <dbReference type="ARBA" id="ARBA00011271"/>
    </source>
</evidence>
<dbReference type="InterPro" id="IPR004431">
    <property type="entry name" value="3-IsopropMal_deHydase_ssu"/>
</dbReference>
<dbReference type="RefSeq" id="WP_058502448.1">
    <property type="nucleotide sequence ID" value="NZ_CAAAJA010000089.1"/>
</dbReference>
<keyword evidence="10" id="KW-0456">Lyase</keyword>
<accession>A0A0W0VEH5</accession>
<comment type="similarity">
    <text evidence="4">Belongs to the LeuD family. LeuD type 1 subfamily.</text>
</comment>
<evidence type="ECO:0000256" key="8">
    <source>
        <dbReference type="ARBA" id="ARBA00022430"/>
    </source>
</evidence>
<dbReference type="UniPathway" id="UPA00048">
    <property type="reaction ID" value="UER00071"/>
</dbReference>
<sequence length="179" mass="20436">MQPFTNIVSQAIPLDMDNVDTDMIIPAQFLTKIDKNGYGNHLFQRLCEQDPDFIWNNPSYKNAEILVTKTNFGCGSSREHAVWALMQAGIRVVIAKSYSDIFYNNAAKNGLLLISLESSMIESMIKNVKKNAPILTVDLDHQAITILNEDSYHFEFDSFHKECFLKGHDELDYLLEVTR</sequence>
<evidence type="ECO:0000256" key="1">
    <source>
        <dbReference type="ARBA" id="ARBA00000491"/>
    </source>
</evidence>
<dbReference type="InterPro" id="IPR050075">
    <property type="entry name" value="LeuD"/>
</dbReference>
<reference evidence="15 16" key="1">
    <citation type="submission" date="2015-11" db="EMBL/GenBank/DDBJ databases">
        <title>Genomic analysis of 38 Legionella species identifies large and diverse effector repertoires.</title>
        <authorList>
            <person name="Burstein D."/>
            <person name="Amaro F."/>
            <person name="Zusman T."/>
            <person name="Lifshitz Z."/>
            <person name="Cohen O."/>
            <person name="Gilbert J.A."/>
            <person name="Pupko T."/>
            <person name="Shuman H.A."/>
            <person name="Segal G."/>
        </authorList>
    </citation>
    <scope>NUCLEOTIDE SEQUENCE [LARGE SCALE GENOMIC DNA]</scope>
    <source>
        <strain evidence="15 16">Bercovier 4</strain>
    </source>
</reference>
<evidence type="ECO:0000313" key="15">
    <source>
        <dbReference type="EMBL" id="KTD18511.1"/>
    </source>
</evidence>
<dbReference type="Proteomes" id="UP000054761">
    <property type="component" value="Unassembled WGS sequence"/>
</dbReference>
<evidence type="ECO:0000256" key="10">
    <source>
        <dbReference type="ARBA" id="ARBA00023239"/>
    </source>
</evidence>
<dbReference type="FunFam" id="3.20.19.10:FF:000003">
    <property type="entry name" value="3-isopropylmalate dehydratase small subunit"/>
    <property type="match status" value="1"/>
</dbReference>
<dbReference type="SUPFAM" id="SSF52016">
    <property type="entry name" value="LeuD/IlvD-like"/>
    <property type="match status" value="1"/>
</dbReference>
<dbReference type="NCBIfam" id="NF002458">
    <property type="entry name" value="PRK01641.1"/>
    <property type="match status" value="1"/>
</dbReference>
<dbReference type="PATRIC" id="fig|454.4.peg.2336"/>
<dbReference type="STRING" id="454.Lisr_2140"/>
<comment type="pathway">
    <text evidence="3">Amino-acid biosynthesis; L-leucine biosynthesis; L-leucine from 3-methyl-2-oxobutanoate: step 2/4.</text>
</comment>
<dbReference type="EC" id="4.2.1.33" evidence="6"/>
<dbReference type="GO" id="GO:0009316">
    <property type="term" value="C:3-isopropylmalate dehydratase complex"/>
    <property type="evidence" value="ECO:0007669"/>
    <property type="project" value="InterPro"/>
</dbReference>
<protein>
    <recommendedName>
        <fullName evidence="7">3-isopropylmalate dehydratase small subunit</fullName>
        <ecNumber evidence="6">4.2.1.33</ecNumber>
    </recommendedName>
    <alternativeName>
        <fullName evidence="12">Alpha-IPM isomerase</fullName>
    </alternativeName>
    <alternativeName>
        <fullName evidence="13">Isopropylmalate isomerase</fullName>
    </alternativeName>
</protein>
<dbReference type="NCBIfam" id="TIGR00171">
    <property type="entry name" value="leuD"/>
    <property type="match status" value="1"/>
</dbReference>
<dbReference type="InterPro" id="IPR015928">
    <property type="entry name" value="Aconitase/3IPM_dehydase_swvl"/>
</dbReference>
<evidence type="ECO:0000256" key="13">
    <source>
        <dbReference type="ARBA" id="ARBA00033368"/>
    </source>
</evidence>
<comment type="function">
    <text evidence="2">Catalyzes the isomerization between 2-isopropylmalate and 3-isopropylmalate, via the formation of 2-isopropylmaleate.</text>
</comment>
<evidence type="ECO:0000256" key="3">
    <source>
        <dbReference type="ARBA" id="ARBA00004729"/>
    </source>
</evidence>
<feature type="domain" description="Aconitase A/isopropylmalate dehydratase small subunit swivel" evidence="14">
    <location>
        <begin position="1"/>
        <end position="117"/>
    </location>
</feature>
<dbReference type="AlphaFoldDB" id="A0A0W0VEH5"/>
<dbReference type="Gene3D" id="3.20.19.10">
    <property type="entry name" value="Aconitase, domain 4"/>
    <property type="match status" value="1"/>
</dbReference>
<gene>
    <name evidence="15" type="ORF">Lisr_2140</name>
</gene>
<keyword evidence="16" id="KW-1185">Reference proteome</keyword>
<evidence type="ECO:0000256" key="4">
    <source>
        <dbReference type="ARBA" id="ARBA00009845"/>
    </source>
</evidence>
<dbReference type="Pfam" id="PF00694">
    <property type="entry name" value="Aconitase_C"/>
    <property type="match status" value="1"/>
</dbReference>
<dbReference type="InterPro" id="IPR033940">
    <property type="entry name" value="IPMI_Swivel"/>
</dbReference>
<dbReference type="InterPro" id="IPR000573">
    <property type="entry name" value="AconitaseA/IPMdHydase_ssu_swvl"/>
</dbReference>
<dbReference type="PANTHER" id="PTHR43345:SF5">
    <property type="entry name" value="3-ISOPROPYLMALATE DEHYDRATASE SMALL SUBUNIT"/>
    <property type="match status" value="1"/>
</dbReference>
<evidence type="ECO:0000259" key="14">
    <source>
        <dbReference type="Pfam" id="PF00694"/>
    </source>
</evidence>
<comment type="subunit">
    <text evidence="5">Heterodimer of LeuC and LeuD.</text>
</comment>
<dbReference type="OrthoDB" id="9764318at2"/>
<dbReference type="PANTHER" id="PTHR43345">
    <property type="entry name" value="3-ISOPROPYLMALATE DEHYDRATASE SMALL SUBUNIT 2-RELATED-RELATED"/>
    <property type="match status" value="1"/>
</dbReference>
<dbReference type="CDD" id="cd01577">
    <property type="entry name" value="IPMI_Swivel"/>
    <property type="match status" value="1"/>
</dbReference>
<organism evidence="15 16">
    <name type="scientific">Legionella israelensis</name>
    <dbReference type="NCBI Taxonomy" id="454"/>
    <lineage>
        <taxon>Bacteria</taxon>
        <taxon>Pseudomonadati</taxon>
        <taxon>Pseudomonadota</taxon>
        <taxon>Gammaproteobacteria</taxon>
        <taxon>Legionellales</taxon>
        <taxon>Legionellaceae</taxon>
        <taxon>Legionella</taxon>
    </lineage>
</organism>
<keyword evidence="8" id="KW-0432">Leucine biosynthesis</keyword>
<name>A0A0W0VEH5_9GAMM</name>
<comment type="caution">
    <text evidence="15">The sequence shown here is derived from an EMBL/GenBank/DDBJ whole genome shotgun (WGS) entry which is preliminary data.</text>
</comment>